<keyword evidence="1" id="KW-0472">Membrane</keyword>
<gene>
    <name evidence="3" type="ORF">G4Z02_02750</name>
</gene>
<dbReference type="InterPro" id="IPR031621">
    <property type="entry name" value="HisKA_7TM"/>
</dbReference>
<dbReference type="Pfam" id="PF16927">
    <property type="entry name" value="HisKA_7TM"/>
    <property type="match status" value="1"/>
</dbReference>
<dbReference type="KEGG" id="xcl:G4Z02_02750"/>
<dbReference type="Gene3D" id="3.30.70.270">
    <property type="match status" value="1"/>
</dbReference>
<proteinExistence type="predicted"/>
<accession>A0A7L7KQ60</accession>
<sequence length="510" mass="59492">MDFIIMSILLIVAFLSFIPVLRMNHVKEEQKYQCLKYLVNTAFVWTIVILLQRLVSNMTIAYYLHMTGYPIKFALAALMVCTIFNYIEKHMPKWLIGFLVLLFIVEVVVSFTNASTQVFLQQVPAMVNNLEDLYGAENGFLFTYHLVFIYGLLLWAVGYLFYFLYNHREIRHYRSISRTMAISVIVVLGFNLTQLLFIHITVDLTYLSLIIVAFSLYQVIFNKDMVYNLKVSGRGEILANMRELYILTDDQHHVVDISPLLTDKYHLDKDAFLGKPYSMLEDALKKEIRIYRDYDMEDIEYSARDHYHLREKRFKLEGFKEYGHMYLLYDETQVFHLLRELNRLSNYDHMTGLNNRNFIEQKLEMIGTDTHLGVVSLDLNGLKANNDYLGHERGDYLLKSLATKMREVMASVSPRYMGRIGGDEFLIIVPKTTVSVLDDIKSRLLSICQDDDIEKAISVSIGTAYSKESISIYSLIQQADQEMYRMKQQTSALYSQKIVEFAKKSGKYIR</sequence>
<reference evidence="3 4" key="1">
    <citation type="submission" date="2020-02" db="EMBL/GenBank/DDBJ databases">
        <authorList>
            <person name="Zheng R.K."/>
            <person name="Sun C.M."/>
        </authorList>
    </citation>
    <scope>NUCLEOTIDE SEQUENCE [LARGE SCALE GENOMIC DNA]</scope>
    <source>
        <strain evidence="4">zrk13</strain>
    </source>
</reference>
<dbReference type="InterPro" id="IPR052155">
    <property type="entry name" value="Biofilm_reg_signaling"/>
</dbReference>
<evidence type="ECO:0000313" key="4">
    <source>
        <dbReference type="Proteomes" id="UP000514720"/>
    </source>
</evidence>
<evidence type="ECO:0000259" key="2">
    <source>
        <dbReference type="PROSITE" id="PS50887"/>
    </source>
</evidence>
<dbReference type="InterPro" id="IPR000160">
    <property type="entry name" value="GGDEF_dom"/>
</dbReference>
<organism evidence="3 4">
    <name type="scientific">Candidatus Xianfuyuplasma coldseepsis</name>
    <dbReference type="NCBI Taxonomy" id="2782163"/>
    <lineage>
        <taxon>Bacteria</taxon>
        <taxon>Bacillati</taxon>
        <taxon>Mycoplasmatota</taxon>
        <taxon>Mollicutes</taxon>
        <taxon>Candidatus Izemoplasmatales</taxon>
        <taxon>Candidatus Izemoplasmataceae</taxon>
        <taxon>Candidatus Xianfuyuplasma</taxon>
    </lineage>
</organism>
<keyword evidence="1" id="KW-0812">Transmembrane</keyword>
<dbReference type="InterPro" id="IPR043128">
    <property type="entry name" value="Rev_trsase/Diguanyl_cyclase"/>
</dbReference>
<evidence type="ECO:0000256" key="1">
    <source>
        <dbReference type="SAM" id="Phobius"/>
    </source>
</evidence>
<dbReference type="SMART" id="SM00267">
    <property type="entry name" value="GGDEF"/>
    <property type="match status" value="1"/>
</dbReference>
<keyword evidence="4" id="KW-1185">Reference proteome</keyword>
<dbReference type="PANTHER" id="PTHR44757">
    <property type="entry name" value="DIGUANYLATE CYCLASE DGCP"/>
    <property type="match status" value="1"/>
</dbReference>
<feature type="transmembrane region" description="Helical" evidence="1">
    <location>
        <begin position="140"/>
        <end position="164"/>
    </location>
</feature>
<dbReference type="InterPro" id="IPR029787">
    <property type="entry name" value="Nucleotide_cyclase"/>
</dbReference>
<dbReference type="Proteomes" id="UP000514720">
    <property type="component" value="Chromosome"/>
</dbReference>
<feature type="transmembrane region" description="Helical" evidence="1">
    <location>
        <begin position="176"/>
        <end position="198"/>
    </location>
</feature>
<keyword evidence="1" id="KW-1133">Transmembrane helix</keyword>
<dbReference type="SUPFAM" id="SSF55073">
    <property type="entry name" value="Nucleotide cyclase"/>
    <property type="match status" value="1"/>
</dbReference>
<evidence type="ECO:0000313" key="3">
    <source>
        <dbReference type="EMBL" id="QMS84715.1"/>
    </source>
</evidence>
<feature type="domain" description="GGDEF" evidence="2">
    <location>
        <begin position="370"/>
        <end position="503"/>
    </location>
</feature>
<feature type="transmembrane region" description="Helical" evidence="1">
    <location>
        <begin position="94"/>
        <end position="120"/>
    </location>
</feature>
<dbReference type="PANTHER" id="PTHR44757:SF2">
    <property type="entry name" value="BIOFILM ARCHITECTURE MAINTENANCE PROTEIN MBAA"/>
    <property type="match status" value="1"/>
</dbReference>
<dbReference type="PROSITE" id="PS50887">
    <property type="entry name" value="GGDEF"/>
    <property type="match status" value="1"/>
</dbReference>
<feature type="transmembrane region" description="Helical" evidence="1">
    <location>
        <begin position="67"/>
        <end position="87"/>
    </location>
</feature>
<feature type="transmembrane region" description="Helical" evidence="1">
    <location>
        <begin position="6"/>
        <end position="25"/>
    </location>
</feature>
<feature type="transmembrane region" description="Helical" evidence="1">
    <location>
        <begin position="204"/>
        <end position="221"/>
    </location>
</feature>
<dbReference type="RefSeq" id="WP_258878334.1">
    <property type="nucleotide sequence ID" value="NZ_CP048914.1"/>
</dbReference>
<dbReference type="EMBL" id="CP048914">
    <property type="protein sequence ID" value="QMS84715.1"/>
    <property type="molecule type" value="Genomic_DNA"/>
</dbReference>
<dbReference type="Pfam" id="PF00990">
    <property type="entry name" value="GGDEF"/>
    <property type="match status" value="1"/>
</dbReference>
<protein>
    <submittedName>
        <fullName evidence="3">Diguanylate cyclase</fullName>
    </submittedName>
</protein>
<dbReference type="AlphaFoldDB" id="A0A7L7KQ60"/>
<dbReference type="NCBIfam" id="TIGR00254">
    <property type="entry name" value="GGDEF"/>
    <property type="match status" value="1"/>
</dbReference>
<feature type="transmembrane region" description="Helical" evidence="1">
    <location>
        <begin position="37"/>
        <end position="55"/>
    </location>
</feature>
<dbReference type="CDD" id="cd01949">
    <property type="entry name" value="GGDEF"/>
    <property type="match status" value="1"/>
</dbReference>
<name>A0A7L7KQ60_9MOLU</name>